<dbReference type="STRING" id="1352936.M878_28635"/>
<evidence type="ECO:0000313" key="3">
    <source>
        <dbReference type="Proteomes" id="UP000017984"/>
    </source>
</evidence>
<name>V6K087_STRRC</name>
<dbReference type="HOGENOM" id="CLU_1414485_0_0_11"/>
<dbReference type="AlphaFoldDB" id="V6K087"/>
<accession>V6K087</accession>
<comment type="caution">
    <text evidence="2">The sequence shown here is derived from an EMBL/GenBank/DDBJ whole genome shotgun (WGS) entry which is preliminary data.</text>
</comment>
<protein>
    <recommendedName>
        <fullName evidence="4">SPFH domain-containing protein</fullName>
    </recommendedName>
</protein>
<reference evidence="2 3" key="1">
    <citation type="journal article" date="2014" name="Genome Announc.">
        <title>Draft Genome Sequence of Streptomyces roseochromogenes subsp. oscitans DS 12.976, Producer of the Aminocoumarin Antibiotic Clorobiocin.</title>
        <authorList>
            <person name="Ruckert C."/>
            <person name="Kalinowski J."/>
            <person name="Heide L."/>
            <person name="Apel A.K."/>
        </authorList>
    </citation>
    <scope>NUCLEOTIDE SEQUENCE [LARGE SCALE GENOMIC DNA]</scope>
    <source>
        <strain evidence="2 3">DS 12.976</strain>
    </source>
</reference>
<feature type="region of interest" description="Disordered" evidence="1">
    <location>
        <begin position="1"/>
        <end position="31"/>
    </location>
</feature>
<feature type="compositionally biased region" description="Low complexity" evidence="1">
    <location>
        <begin position="1"/>
        <end position="13"/>
    </location>
</feature>
<evidence type="ECO:0000313" key="2">
    <source>
        <dbReference type="EMBL" id="EST25532.1"/>
    </source>
</evidence>
<evidence type="ECO:0008006" key="4">
    <source>
        <dbReference type="Google" id="ProtNLM"/>
    </source>
</evidence>
<keyword evidence="3" id="KW-1185">Reference proteome</keyword>
<feature type="region of interest" description="Disordered" evidence="1">
    <location>
        <begin position="138"/>
        <end position="162"/>
    </location>
</feature>
<feature type="compositionally biased region" description="Basic residues" evidence="1">
    <location>
        <begin position="72"/>
        <end position="81"/>
    </location>
</feature>
<dbReference type="EMBL" id="AWQX01000243">
    <property type="protein sequence ID" value="EST25532.1"/>
    <property type="molecule type" value="Genomic_DNA"/>
</dbReference>
<sequence>MSTTTSHTPPESEGQSEGAAGPGGRPARLIQNEMTTEIPAHLLFRDDPDPVTVSLKPAVVSRRQGTGEQSRLRRQAPVRRRPLPEVDPELVERPALVLPGAAGVLAGVCGTTGCLAASWWAGLLPPGVVEALGLPASMGAGSARRSGPRTPEPGPSGCSGSAGCPGGGPVGRGCSACSAATRGRSGGPGCSG</sequence>
<organism evidence="2 3">
    <name type="scientific">Streptomyces roseochromogenus subsp. oscitans DS 12.976</name>
    <dbReference type="NCBI Taxonomy" id="1352936"/>
    <lineage>
        <taxon>Bacteria</taxon>
        <taxon>Bacillati</taxon>
        <taxon>Actinomycetota</taxon>
        <taxon>Actinomycetes</taxon>
        <taxon>Kitasatosporales</taxon>
        <taxon>Streptomycetaceae</taxon>
        <taxon>Streptomyces</taxon>
    </lineage>
</organism>
<gene>
    <name evidence="2" type="ORF">M878_28635</name>
</gene>
<proteinExistence type="predicted"/>
<dbReference type="Proteomes" id="UP000017984">
    <property type="component" value="Chromosome"/>
</dbReference>
<evidence type="ECO:0000256" key="1">
    <source>
        <dbReference type="SAM" id="MobiDB-lite"/>
    </source>
</evidence>
<feature type="region of interest" description="Disordered" evidence="1">
    <location>
        <begin position="58"/>
        <end position="81"/>
    </location>
</feature>
<dbReference type="PATRIC" id="fig|1352936.5.peg.5977"/>